<dbReference type="GO" id="GO:0008289">
    <property type="term" value="F:lipid binding"/>
    <property type="evidence" value="ECO:0007669"/>
    <property type="project" value="UniProtKB-KW"/>
</dbReference>
<accession>A0A0M4JTC9</accession>
<sequence>MKIAILIDSSCGIKNTKDYKDLYLIPLMITKEDGQQIADDENLSTDEFYKLNDSQLLKTSQSIPGDVMTKWDELLKDYDQVVCLLLSKGLSGQFNTFRMFSQEDKYKDKIHVIDNNGVSIVIKRQLELVQKLIQQGKNGQEIRDIIETHYNDIHGYIIPKSLVQLVRGGRISKAAAGLAKILKITPILKYNGEIDKQGKTRTFKKAVEEALKLLKAMYPENKKIDISHSRTDEETINLVKKLVTDAGYEIGLLDDLANTIICHTGRETFAFMPFQIWGEELWK</sequence>
<keyword evidence="1" id="KW-0446">Lipid-binding</keyword>
<dbReference type="PATRIC" id="fig|362837.3.peg.893"/>
<dbReference type="PANTHER" id="PTHR33434">
    <property type="entry name" value="DEGV DOMAIN-CONTAINING PROTEIN DR_1986-RELATED"/>
    <property type="match status" value="1"/>
</dbReference>
<dbReference type="EMBL" id="CP012622">
    <property type="protein sequence ID" value="ALD66783.1"/>
    <property type="molecule type" value="Genomic_DNA"/>
</dbReference>
<gene>
    <name evidence="2" type="primary">degV</name>
    <name evidence="2" type="ORF">SCANT_v1c08770</name>
</gene>
<name>A0A0M4JTC9_9MOLU</name>
<dbReference type="RefSeq" id="WP_053946531.1">
    <property type="nucleotide sequence ID" value="NZ_CP012622.1"/>
</dbReference>
<dbReference type="OrthoDB" id="388177at2"/>
<dbReference type="Gene3D" id="3.30.1180.10">
    <property type="match status" value="1"/>
</dbReference>
<proteinExistence type="predicted"/>
<evidence type="ECO:0000313" key="2">
    <source>
        <dbReference type="EMBL" id="ALD66783.1"/>
    </source>
</evidence>
<dbReference type="InterPro" id="IPR043168">
    <property type="entry name" value="DegV_C"/>
</dbReference>
<evidence type="ECO:0000313" key="3">
    <source>
        <dbReference type="Proteomes" id="UP000063919"/>
    </source>
</evidence>
<dbReference type="AlphaFoldDB" id="A0A0M4JTC9"/>
<dbReference type="STRING" id="362837.SCANT_v1c08770"/>
<protein>
    <submittedName>
        <fullName evidence="2">Fatty acid-binding protein DegV</fullName>
    </submittedName>
</protein>
<dbReference type="PANTHER" id="PTHR33434:SF2">
    <property type="entry name" value="FATTY ACID-BINDING PROTEIN TM_1468"/>
    <property type="match status" value="1"/>
</dbReference>
<keyword evidence="3" id="KW-1185">Reference proteome</keyword>
<evidence type="ECO:0000256" key="1">
    <source>
        <dbReference type="ARBA" id="ARBA00023121"/>
    </source>
</evidence>
<dbReference type="NCBIfam" id="TIGR00762">
    <property type="entry name" value="DegV"/>
    <property type="match status" value="1"/>
</dbReference>
<reference evidence="2 3" key="1">
    <citation type="journal article" date="2015" name="Genome Announc.">
        <title>Complete Genome Sequence of Spiroplasma cantharicola CC-1T (DSM 21588), a Bacterium Isolated from Soldier Beetle (Cantharis carolinus).</title>
        <authorList>
            <person name="Lo W.S."/>
            <person name="Liu P.Y."/>
            <person name="Kuo C.H."/>
        </authorList>
    </citation>
    <scope>NUCLEOTIDE SEQUENCE [LARGE SCALE GENOMIC DNA]</scope>
    <source>
        <strain evidence="2 3">CC-1</strain>
    </source>
</reference>
<dbReference type="Proteomes" id="UP000063919">
    <property type="component" value="Chromosome"/>
</dbReference>
<dbReference type="Gene3D" id="3.40.50.10170">
    <property type="match status" value="1"/>
</dbReference>
<dbReference type="Pfam" id="PF02645">
    <property type="entry name" value="DegV"/>
    <property type="match status" value="1"/>
</dbReference>
<organism evidence="2 3">
    <name type="scientific">Spiroplasma cantharicola</name>
    <dbReference type="NCBI Taxonomy" id="362837"/>
    <lineage>
        <taxon>Bacteria</taxon>
        <taxon>Bacillati</taxon>
        <taxon>Mycoplasmatota</taxon>
        <taxon>Mollicutes</taxon>
        <taxon>Entomoplasmatales</taxon>
        <taxon>Spiroplasmataceae</taxon>
        <taxon>Spiroplasma</taxon>
    </lineage>
</organism>
<dbReference type="KEGG" id="scj:SCANT_v1c08770"/>
<dbReference type="InterPro" id="IPR003797">
    <property type="entry name" value="DegV"/>
</dbReference>
<dbReference type="PROSITE" id="PS51482">
    <property type="entry name" value="DEGV"/>
    <property type="match status" value="1"/>
</dbReference>
<dbReference type="InterPro" id="IPR050270">
    <property type="entry name" value="DegV_domain_contain"/>
</dbReference>
<dbReference type="SUPFAM" id="SSF82549">
    <property type="entry name" value="DAK1/DegV-like"/>
    <property type="match status" value="1"/>
</dbReference>